<dbReference type="Proteomes" id="UP000337189">
    <property type="component" value="Unassembled WGS sequence"/>
</dbReference>
<accession>A0A5E4US83</accession>
<gene>
    <name evidence="4" type="ORF">PCO31110_02231</name>
</gene>
<dbReference type="Pfam" id="PF12951">
    <property type="entry name" value="PATR"/>
    <property type="match status" value="5"/>
</dbReference>
<dbReference type="Pfam" id="PF13018">
    <property type="entry name" value="ESPR"/>
    <property type="match status" value="1"/>
</dbReference>
<keyword evidence="1" id="KW-0732">Signal</keyword>
<dbReference type="Gene3D" id="2.40.128.130">
    <property type="entry name" value="Autotransporter beta-domain"/>
    <property type="match status" value="1"/>
</dbReference>
<evidence type="ECO:0000256" key="1">
    <source>
        <dbReference type="ARBA" id="ARBA00022729"/>
    </source>
</evidence>
<protein>
    <submittedName>
        <fullName evidence="4">Outer membrane autotransporter</fullName>
    </submittedName>
</protein>
<organism evidence="4 5">
    <name type="scientific">Pandoraea communis</name>
    <dbReference type="NCBI Taxonomy" id="2508297"/>
    <lineage>
        <taxon>Bacteria</taxon>
        <taxon>Pseudomonadati</taxon>
        <taxon>Pseudomonadota</taxon>
        <taxon>Betaproteobacteria</taxon>
        <taxon>Burkholderiales</taxon>
        <taxon>Burkholderiaceae</taxon>
        <taxon>Pandoraea</taxon>
    </lineage>
</organism>
<dbReference type="AlphaFoldDB" id="A0A5E4US83"/>
<dbReference type="SMART" id="SM00869">
    <property type="entry name" value="Autotransporter"/>
    <property type="match status" value="1"/>
</dbReference>
<dbReference type="EMBL" id="CABPSJ010000003">
    <property type="protein sequence ID" value="VVE02817.1"/>
    <property type="molecule type" value="Genomic_DNA"/>
</dbReference>
<dbReference type="InterPro" id="IPR024973">
    <property type="entry name" value="ESPR"/>
</dbReference>
<evidence type="ECO:0000256" key="2">
    <source>
        <dbReference type="SAM" id="MobiDB-lite"/>
    </source>
</evidence>
<dbReference type="InterPro" id="IPR005546">
    <property type="entry name" value="Autotransporte_beta"/>
</dbReference>
<dbReference type="InterPro" id="IPR036709">
    <property type="entry name" value="Autotransporte_beta_dom_sf"/>
</dbReference>
<reference evidence="4 5" key="1">
    <citation type="submission" date="2019-08" db="EMBL/GenBank/DDBJ databases">
        <authorList>
            <person name="Peeters C."/>
        </authorList>
    </citation>
    <scope>NUCLEOTIDE SEQUENCE [LARGE SCALE GENOMIC DNA]</scope>
    <source>
        <strain evidence="4 5">LMG 31110</strain>
    </source>
</reference>
<dbReference type="InterPro" id="IPR013425">
    <property type="entry name" value="Autotrns_rpt"/>
</dbReference>
<feature type="domain" description="Autotransporter" evidence="3">
    <location>
        <begin position="908"/>
        <end position="1182"/>
    </location>
</feature>
<name>A0A5E4US83_9BURK</name>
<dbReference type="InterPro" id="IPR012332">
    <property type="entry name" value="Autotransporter_pectin_lyase_C"/>
</dbReference>
<sequence length="1182" mass="112974">MNRTYRVVWNATARVWQAVSELAVSHAKGTCTGGPRQRGRHVAVSAAMALSLGLTAPLARAAEVLLVGTEGVGGGDGGAGRVRGGNGGADFFLPGSGGASGVPDPTQVIASPANGSSGLLATYDYVGIGGAGGGGDGGNLGGINGGAGGAGTLDLNGTTLNVVNTLLVGGAGGGGGSGGAGSTRGGNGGDGGSGTLTLTGGAVVTVGSQLFIGGLGGTGGNCGCSGNGGAGGAGVLNLGNGSSLNLSGATFTIGSNGALNIGNATANGTSAGTVTGLAGSISNLGAINFNQSDTSYTFSTAIAGTGKVVQNGSGTTFLTGANSYSGGTAVNAGLINFSNGGNLGTGSVTLNGGGLQWAVGNTTDISSRLSALGMNGGTLDTNGNNIALASGIGGVGGLTKAGAGTLTLTGTSTYTGDTTISNGTLALGAGGSLASTGRINLANAGTQFDISAAGAQTIGALAGAAGSNVNLGSHTLTVNNTGNATFSGAINGTGGVTLAGTGTQTLAGASGYTGSTTISGGTLALSGSGSIANSGGLINNGTFDISGTEGGTTVTTLSGTGTVRLGGQTLTLTNASGTFSGSMAGTGGLTLNGGTQTLSGANVYTGATTVNAGTLVLSGVGSLSQAATVALAGSNAVLALSAGGNQSLAHLSGVSGSQLALGANTLTLTDNTSQTFGGSLTGSGGLVKQGTGTLTLNGISSAFTGTTTVSGGTVAVGDAASAGAVLGGNVQVSTRGTLRGHGTVLGNVNNSGTVAPGGSIGTLTVNGNYVQAATGTLSIEVSPTQGSQLHVGGSATLGGTLAIVYDPGTYTARQYTLLTATNGVTGRFSAVTNTTTAGANLGTLQSSVNYGANAVDLTLAAAAGSAADPLVVAPTNTSIYTAVGTTALLQAQGANAALLGRLGNLQSDLATSTDAWITATGTSTKVGGTGSAPGFLTHEYGFLAGADRQLGTAMVGAASGYTHTTLGEDGTGASGAIDTLRLALYGSQPMGAVNVSGTLGYGLNFLSQKRSFVGIGTAEGDHIGQEFTAATQASLPMQVAGFTLAPHIGLRYAYVHGNRFTEDGASGQNLQVGADNVRSLQPYVGITLDKAFGDTARPVNMQLRLGYAREVLGGGRVVQVQSQDGTVFIAPGTDLPRSFLTTGASVSLQASKATAVSLGVDALINTSHASAISAYVRVNHRF</sequence>
<dbReference type="SUPFAM" id="SSF103515">
    <property type="entry name" value="Autotransporter"/>
    <property type="match status" value="1"/>
</dbReference>
<dbReference type="PROSITE" id="PS51208">
    <property type="entry name" value="AUTOTRANSPORTER"/>
    <property type="match status" value="1"/>
</dbReference>
<evidence type="ECO:0000259" key="3">
    <source>
        <dbReference type="PROSITE" id="PS51208"/>
    </source>
</evidence>
<dbReference type="OrthoDB" id="8613300at2"/>
<proteinExistence type="predicted"/>
<feature type="region of interest" description="Disordered" evidence="2">
    <location>
        <begin position="173"/>
        <end position="192"/>
    </location>
</feature>
<dbReference type="InterPro" id="IPR011050">
    <property type="entry name" value="Pectin_lyase_fold/virulence"/>
</dbReference>
<evidence type="ECO:0000313" key="5">
    <source>
        <dbReference type="Proteomes" id="UP000337189"/>
    </source>
</evidence>
<evidence type="ECO:0000313" key="4">
    <source>
        <dbReference type="EMBL" id="VVE02817.1"/>
    </source>
</evidence>
<dbReference type="Pfam" id="PF03797">
    <property type="entry name" value="Autotransporter"/>
    <property type="match status" value="1"/>
</dbReference>
<dbReference type="SUPFAM" id="SSF51126">
    <property type="entry name" value="Pectin lyase-like"/>
    <property type="match status" value="1"/>
</dbReference>
<dbReference type="NCBIfam" id="TIGR02601">
    <property type="entry name" value="autotrns_rpt"/>
    <property type="match status" value="5"/>
</dbReference>
<dbReference type="Gene3D" id="2.160.20.20">
    <property type="match status" value="1"/>
</dbReference>